<evidence type="ECO:0000313" key="2">
    <source>
        <dbReference type="Proteomes" id="UP000789920"/>
    </source>
</evidence>
<keyword evidence="2" id="KW-1185">Reference proteome</keyword>
<comment type="caution">
    <text evidence="1">The sequence shown here is derived from an EMBL/GenBank/DDBJ whole genome shotgun (WGS) entry which is preliminary data.</text>
</comment>
<name>A0ACA9SBN7_9GLOM</name>
<gene>
    <name evidence="1" type="ORF">RPERSI_LOCUS28812</name>
</gene>
<dbReference type="EMBL" id="CAJVQC010106389">
    <property type="protein sequence ID" value="CAG8833399.1"/>
    <property type="molecule type" value="Genomic_DNA"/>
</dbReference>
<accession>A0ACA9SBN7</accession>
<sequence>KIDGILVGNEVILRNDIPIQNLSDRILDVKSKINSMGFNKTMPVSTSDIFSNNNITFINAVDAVWDNIHPYWYAVNITESASWVFNTYNESVVPLAENASKDSVISEVGWPTDGNAQGPSVPSVQNLQIFLDTFICSANLKGIKYYYFEAFDIPWKKAIGLVEGSWGLFYPDRTMKPIILPDCVV</sequence>
<proteinExistence type="predicted"/>
<feature type="non-terminal residue" evidence="1">
    <location>
        <position position="1"/>
    </location>
</feature>
<protein>
    <submittedName>
        <fullName evidence="1">9405_t:CDS:1</fullName>
    </submittedName>
</protein>
<evidence type="ECO:0000313" key="1">
    <source>
        <dbReference type="EMBL" id="CAG8833399.1"/>
    </source>
</evidence>
<dbReference type="Proteomes" id="UP000789920">
    <property type="component" value="Unassembled WGS sequence"/>
</dbReference>
<organism evidence="1 2">
    <name type="scientific">Racocetra persica</name>
    <dbReference type="NCBI Taxonomy" id="160502"/>
    <lineage>
        <taxon>Eukaryota</taxon>
        <taxon>Fungi</taxon>
        <taxon>Fungi incertae sedis</taxon>
        <taxon>Mucoromycota</taxon>
        <taxon>Glomeromycotina</taxon>
        <taxon>Glomeromycetes</taxon>
        <taxon>Diversisporales</taxon>
        <taxon>Gigasporaceae</taxon>
        <taxon>Racocetra</taxon>
    </lineage>
</organism>
<reference evidence="1" key="1">
    <citation type="submission" date="2021-06" db="EMBL/GenBank/DDBJ databases">
        <authorList>
            <person name="Kallberg Y."/>
            <person name="Tangrot J."/>
            <person name="Rosling A."/>
        </authorList>
    </citation>
    <scope>NUCLEOTIDE SEQUENCE</scope>
    <source>
        <strain evidence="1">MA461A</strain>
    </source>
</reference>